<proteinExistence type="predicted"/>
<accession>A0A8S5N0P4</accession>
<name>A0A8S5N0P4_9CAUD</name>
<reference evidence="1" key="1">
    <citation type="journal article" date="2021" name="Proc. Natl. Acad. Sci. U.S.A.">
        <title>A Catalog of Tens of Thousands of Viruses from Human Metagenomes Reveals Hidden Associations with Chronic Diseases.</title>
        <authorList>
            <person name="Tisza M.J."/>
            <person name="Buck C.B."/>
        </authorList>
    </citation>
    <scope>NUCLEOTIDE SEQUENCE</scope>
    <source>
        <strain evidence="1">Ct43U4</strain>
    </source>
</reference>
<evidence type="ECO:0000313" key="1">
    <source>
        <dbReference type="EMBL" id="DAD87834.1"/>
    </source>
</evidence>
<sequence>MLFAHKARKLGKLDIRTLNIQRSNYTTSC</sequence>
<dbReference type="EMBL" id="BK015029">
    <property type="protein sequence ID" value="DAD87834.1"/>
    <property type="molecule type" value="Genomic_DNA"/>
</dbReference>
<organism evidence="1">
    <name type="scientific">Siphoviridae sp. ct43U4</name>
    <dbReference type="NCBI Taxonomy" id="2826285"/>
    <lineage>
        <taxon>Viruses</taxon>
        <taxon>Duplodnaviria</taxon>
        <taxon>Heunggongvirae</taxon>
        <taxon>Uroviricota</taxon>
        <taxon>Caudoviricetes</taxon>
    </lineage>
</organism>
<protein>
    <submittedName>
        <fullName evidence="1">Uncharacterized protein</fullName>
    </submittedName>
</protein>